<evidence type="ECO:0000313" key="2">
    <source>
        <dbReference type="EMBL" id="SOX53939.1"/>
    </source>
</evidence>
<sequence>MVVLVLVGALATATSLGYYLGRRASSSPPTWRQRTSRFAMGRLALSFVVLVAARRIRQTARTHRPFRPADLKSVEPVELLRWSVALVLRRARLV</sequence>
<dbReference type="EMBL" id="FXEG02000003">
    <property type="protein sequence ID" value="SOX53939.1"/>
    <property type="molecule type" value="Genomic_DNA"/>
</dbReference>
<comment type="caution">
    <text evidence="2">The sequence shown here is derived from an EMBL/GenBank/DDBJ whole genome shotgun (WGS) entry which is preliminary data.</text>
</comment>
<keyword evidence="1" id="KW-0472">Membrane</keyword>
<keyword evidence="3" id="KW-1185">Reference proteome</keyword>
<proteinExistence type="predicted"/>
<protein>
    <submittedName>
        <fullName evidence="2">Uncharacterized protein</fullName>
    </submittedName>
</protein>
<keyword evidence="1" id="KW-0812">Transmembrane</keyword>
<dbReference type="AlphaFoldDB" id="A0A2K4YAX7"/>
<feature type="transmembrane region" description="Helical" evidence="1">
    <location>
        <begin position="39"/>
        <end position="56"/>
    </location>
</feature>
<dbReference type="Proteomes" id="UP000236318">
    <property type="component" value="Unassembled WGS sequence"/>
</dbReference>
<evidence type="ECO:0000256" key="1">
    <source>
        <dbReference type="SAM" id="Phobius"/>
    </source>
</evidence>
<dbReference type="RefSeq" id="WP_096287493.1">
    <property type="nucleotide sequence ID" value="NZ_FXEG02000003.1"/>
</dbReference>
<reference evidence="2" key="1">
    <citation type="submission" date="2018-01" db="EMBL/GenBank/DDBJ databases">
        <authorList>
            <consortium name="Urmite Genomes"/>
        </authorList>
    </citation>
    <scope>NUCLEOTIDE SEQUENCE [LARGE SCALE GENOMIC DNA]</scope>
    <source>
        <strain evidence="2">AFP003</strain>
    </source>
</reference>
<evidence type="ECO:0000313" key="3">
    <source>
        <dbReference type="Proteomes" id="UP000236318"/>
    </source>
</evidence>
<dbReference type="OrthoDB" id="4641308at2"/>
<name>A0A2K4YAX7_9MYCO</name>
<gene>
    <name evidence="2" type="ORF">MAAFP003_2615</name>
</gene>
<accession>A0A2K4YAX7</accession>
<organism evidence="2 3">
    <name type="scientific">Mycobacterium ahvazicum</name>
    <dbReference type="NCBI Taxonomy" id="1964395"/>
    <lineage>
        <taxon>Bacteria</taxon>
        <taxon>Bacillati</taxon>
        <taxon>Actinomycetota</taxon>
        <taxon>Actinomycetes</taxon>
        <taxon>Mycobacteriales</taxon>
        <taxon>Mycobacteriaceae</taxon>
        <taxon>Mycobacterium</taxon>
        <taxon>Mycobacterium simiae complex</taxon>
    </lineage>
</organism>
<keyword evidence="1" id="KW-1133">Transmembrane helix</keyword>